<name>A0A0C4YPX4_9BURK</name>
<dbReference type="Pfam" id="PF02332">
    <property type="entry name" value="Phenol_Hydrox"/>
    <property type="match status" value="1"/>
</dbReference>
<proteinExistence type="predicted"/>
<dbReference type="PIRSF" id="PIRSF000040">
    <property type="entry name" value="MMOH_comp"/>
    <property type="match status" value="1"/>
</dbReference>
<dbReference type="RefSeq" id="WP_043356095.1">
    <property type="nucleotide sequence ID" value="NZ_CP010537.1"/>
</dbReference>
<dbReference type="AlphaFoldDB" id="A0A0C4YPX4"/>
<accession>A0A0C4YPX4</accession>
<gene>
    <name evidence="3" type="ORF">RR42_s2492</name>
</gene>
<evidence type="ECO:0000256" key="2">
    <source>
        <dbReference type="ARBA" id="ARBA00023033"/>
    </source>
</evidence>
<dbReference type="InterPro" id="IPR012348">
    <property type="entry name" value="RNR-like"/>
</dbReference>
<keyword evidence="4" id="KW-1185">Reference proteome</keyword>
<dbReference type="STRING" id="68895.RR42_s2492"/>
<keyword evidence="1 3" id="KW-0560">Oxidoreductase</keyword>
<protein>
    <submittedName>
        <fullName evidence="3">Phenol hydroxylase, P1 oxygenase component DmpL</fullName>
        <ecNumber evidence="3">1.14.13.7</ecNumber>
    </submittedName>
</protein>
<keyword evidence="2" id="KW-0503">Monooxygenase</keyword>
<dbReference type="Gene3D" id="1.10.620.20">
    <property type="entry name" value="Ribonucleotide Reductase, subunit A"/>
    <property type="match status" value="1"/>
</dbReference>
<dbReference type="InterPro" id="IPR012078">
    <property type="entry name" value="MP_mOase_hydro"/>
</dbReference>
<dbReference type="InterPro" id="IPR009078">
    <property type="entry name" value="Ferritin-like_SF"/>
</dbReference>
<dbReference type="OrthoDB" id="9806768at2"/>
<sequence>MQVDIKTQQIQPLRQTYGHVARRFGDKPASRYQEATYDVQSEVNFHYRPTWDPQHEIYDKRRTAIVMADWYALKDPRQYFYGAYVTARGRQQDATEKSFAFVEKRGLLQALPAEWQDRLADGLLPLRHVEWGANMNNFYCADYGWGTAITQACTYCAMDRLGIAQYLSRIGMLLDGNTGVALERAKVAWMESAAWQPMRRFVEHSFVIEDWFETFVTQNLVLDGLLYPLVYQHADAAIVRACGTGLAVLTEFMNDWREEHARWVDAVIQTAAAESDANRMLLSGWARAARAQAAQALVPVADTLLGEGGEQVVALCLEQFDVRLDKLGLAA</sequence>
<dbReference type="EC" id="1.14.13.7" evidence="3"/>
<dbReference type="KEGG" id="cbw:RR42_s2492"/>
<dbReference type="SUPFAM" id="SSF47240">
    <property type="entry name" value="Ferritin-like"/>
    <property type="match status" value="1"/>
</dbReference>
<dbReference type="Proteomes" id="UP000031843">
    <property type="component" value="Chromosome secondary"/>
</dbReference>
<evidence type="ECO:0000313" key="4">
    <source>
        <dbReference type="Proteomes" id="UP000031843"/>
    </source>
</evidence>
<evidence type="ECO:0000256" key="1">
    <source>
        <dbReference type="ARBA" id="ARBA00023002"/>
    </source>
</evidence>
<organism evidence="3 4">
    <name type="scientific">Cupriavidus basilensis</name>
    <dbReference type="NCBI Taxonomy" id="68895"/>
    <lineage>
        <taxon>Bacteria</taxon>
        <taxon>Pseudomonadati</taxon>
        <taxon>Pseudomonadota</taxon>
        <taxon>Betaproteobacteria</taxon>
        <taxon>Burkholderiales</taxon>
        <taxon>Burkholderiaceae</taxon>
        <taxon>Cupriavidus</taxon>
    </lineage>
</organism>
<dbReference type="EMBL" id="CP010537">
    <property type="protein sequence ID" value="AJG24074.1"/>
    <property type="molecule type" value="Genomic_DNA"/>
</dbReference>
<reference evidence="3 4" key="1">
    <citation type="journal article" date="2015" name="Genome Announc.">
        <title>Complete Genome Sequence of Cupriavidus basilensis 4G11, Isolated from the Oak Ridge Field Research Center Site.</title>
        <authorList>
            <person name="Ray J."/>
            <person name="Waters R.J."/>
            <person name="Skerker J.M."/>
            <person name="Kuehl J.V."/>
            <person name="Price M.N."/>
            <person name="Huang J."/>
            <person name="Chakraborty R."/>
            <person name="Arkin A.P."/>
            <person name="Deutschbauer A."/>
        </authorList>
    </citation>
    <scope>NUCLEOTIDE SEQUENCE [LARGE SCALE GENOMIC DNA]</scope>
    <source>
        <strain evidence="3">4G11</strain>
    </source>
</reference>
<dbReference type="InterPro" id="IPR003430">
    <property type="entry name" value="Phenol_Hydrox"/>
</dbReference>
<dbReference type="GO" id="GO:0018662">
    <property type="term" value="F:phenol 2-monooxygenase activity"/>
    <property type="evidence" value="ECO:0007669"/>
    <property type="project" value="UniProtKB-EC"/>
</dbReference>
<dbReference type="CDD" id="cd01058">
    <property type="entry name" value="AAMH_B"/>
    <property type="match status" value="1"/>
</dbReference>
<evidence type="ECO:0000313" key="3">
    <source>
        <dbReference type="EMBL" id="AJG24074.1"/>
    </source>
</evidence>